<evidence type="ECO:0000313" key="2">
    <source>
        <dbReference type="EMBL" id="MFC0558151.1"/>
    </source>
</evidence>
<comment type="caution">
    <text evidence="2">The sequence shown here is derived from an EMBL/GenBank/DDBJ whole genome shotgun (WGS) entry which is preliminary data.</text>
</comment>
<dbReference type="InterPro" id="IPR023393">
    <property type="entry name" value="START-like_dom_sf"/>
</dbReference>
<gene>
    <name evidence="2" type="ORF">ACFFH4_03705</name>
</gene>
<organism evidence="2 3">
    <name type="scientific">Halalkalibacter alkalisediminis</name>
    <dbReference type="NCBI Taxonomy" id="935616"/>
    <lineage>
        <taxon>Bacteria</taxon>
        <taxon>Bacillati</taxon>
        <taxon>Bacillota</taxon>
        <taxon>Bacilli</taxon>
        <taxon>Bacillales</taxon>
        <taxon>Bacillaceae</taxon>
        <taxon>Halalkalibacter</taxon>
    </lineage>
</organism>
<keyword evidence="3" id="KW-1185">Reference proteome</keyword>
<protein>
    <submittedName>
        <fullName evidence="2">SRPBCC family protein</fullName>
    </submittedName>
</protein>
<dbReference type="RefSeq" id="WP_273841154.1">
    <property type="nucleotide sequence ID" value="NZ_JAQQWT010000003.1"/>
</dbReference>
<dbReference type="EMBL" id="JBHLTR010000004">
    <property type="protein sequence ID" value="MFC0558151.1"/>
    <property type="molecule type" value="Genomic_DNA"/>
</dbReference>
<dbReference type="Gene3D" id="3.30.530.20">
    <property type="match status" value="1"/>
</dbReference>
<sequence>MTSFVYTYKTIINAPIDNVWSFFSSATNLSKITPFPKVEIISDPRTITGNRIKMKLGYAGFNVRWISLIEDVQEPNRFVDTAVKLPFPFVEWSHIHTFTPNGNETIMQDQVHLRSFLPSVFLKPLLNSMFKGREQAIRLHFLT</sequence>
<dbReference type="Proteomes" id="UP001589833">
    <property type="component" value="Unassembled WGS sequence"/>
</dbReference>
<evidence type="ECO:0000259" key="1">
    <source>
        <dbReference type="Pfam" id="PF03364"/>
    </source>
</evidence>
<reference evidence="2 3" key="1">
    <citation type="submission" date="2024-09" db="EMBL/GenBank/DDBJ databases">
        <authorList>
            <person name="Sun Q."/>
            <person name="Mori K."/>
        </authorList>
    </citation>
    <scope>NUCLEOTIDE SEQUENCE [LARGE SCALE GENOMIC DNA]</scope>
    <source>
        <strain evidence="2 3">NCAIM B.02301</strain>
    </source>
</reference>
<accession>A0ABV6NBJ1</accession>
<feature type="domain" description="Coenzyme Q-binding protein COQ10 START" evidence="1">
    <location>
        <begin position="12"/>
        <end position="134"/>
    </location>
</feature>
<proteinExistence type="predicted"/>
<name>A0ABV6NBJ1_9BACI</name>
<dbReference type="InterPro" id="IPR005031">
    <property type="entry name" value="COQ10_START"/>
</dbReference>
<evidence type="ECO:0000313" key="3">
    <source>
        <dbReference type="Proteomes" id="UP001589833"/>
    </source>
</evidence>
<dbReference type="Pfam" id="PF03364">
    <property type="entry name" value="Polyketide_cyc"/>
    <property type="match status" value="1"/>
</dbReference>
<dbReference type="SUPFAM" id="SSF55961">
    <property type="entry name" value="Bet v1-like"/>
    <property type="match status" value="1"/>
</dbReference>